<keyword evidence="1" id="KW-0539">Nucleus</keyword>
<dbReference type="Pfam" id="PF04082">
    <property type="entry name" value="Fungal_trans"/>
    <property type="match status" value="1"/>
</dbReference>
<dbReference type="AlphaFoldDB" id="A0A177FIF1"/>
<protein>
    <recommendedName>
        <fullName evidence="2">Xylanolytic transcriptional activator regulatory domain-containing protein</fullName>
    </recommendedName>
</protein>
<keyword evidence="4" id="KW-1185">Reference proteome</keyword>
<dbReference type="EMBL" id="LVKK01000013">
    <property type="protein sequence ID" value="OAG42909.1"/>
    <property type="molecule type" value="Genomic_DNA"/>
</dbReference>
<dbReference type="CDD" id="cd12148">
    <property type="entry name" value="fungal_TF_MHR"/>
    <property type="match status" value="1"/>
</dbReference>
<dbReference type="GO" id="GO:0006351">
    <property type="term" value="P:DNA-templated transcription"/>
    <property type="evidence" value="ECO:0007669"/>
    <property type="project" value="InterPro"/>
</dbReference>
<dbReference type="SMART" id="SM00906">
    <property type="entry name" value="Fungal_trans"/>
    <property type="match status" value="1"/>
</dbReference>
<feature type="domain" description="Xylanolytic transcriptional activator regulatory" evidence="2">
    <location>
        <begin position="156"/>
        <end position="230"/>
    </location>
</feature>
<dbReference type="PANTHER" id="PTHR46910:SF25">
    <property type="entry name" value="ABC-TRANSPORTER-REGULATING TRANSCRIPTION FACTOR"/>
    <property type="match status" value="1"/>
</dbReference>
<comment type="caution">
    <text evidence="3">The sequence shown here is derived from an EMBL/GenBank/DDBJ whole genome shotgun (WGS) entry which is preliminary data.</text>
</comment>
<organism evidence="3 4">
    <name type="scientific">Fonsecaea monophora</name>
    <dbReference type="NCBI Taxonomy" id="254056"/>
    <lineage>
        <taxon>Eukaryota</taxon>
        <taxon>Fungi</taxon>
        <taxon>Dikarya</taxon>
        <taxon>Ascomycota</taxon>
        <taxon>Pezizomycotina</taxon>
        <taxon>Eurotiomycetes</taxon>
        <taxon>Chaetothyriomycetidae</taxon>
        <taxon>Chaetothyriales</taxon>
        <taxon>Herpotrichiellaceae</taxon>
        <taxon>Fonsecaea</taxon>
    </lineage>
</organism>
<dbReference type="GeneID" id="34598033"/>
<reference evidence="3 4" key="1">
    <citation type="submission" date="2016-03" db="EMBL/GenBank/DDBJ databases">
        <title>Draft genome sequence of the Fonsecaea monophora CBS 269.37.</title>
        <authorList>
            <person name="Bombassaro A."/>
            <person name="Vinicius W.A."/>
            <person name="De Hoog S."/>
            <person name="Sun J."/>
            <person name="Souza E.M."/>
            <person name="Raittz R.T."/>
            <person name="Costa F."/>
            <person name="Leao A.C."/>
            <person name="Tadra-Sfeir M.Z."/>
            <person name="Baura V."/>
            <person name="Balsanelli E."/>
            <person name="Pedrosa F.O."/>
            <person name="Moreno L.F."/>
            <person name="Steffens M.B."/>
            <person name="Xi L."/>
            <person name="Bocca A.L."/>
            <person name="Felipe M.S."/>
            <person name="Teixeira M."/>
            <person name="Telles Filho F.Q."/>
            <person name="Azevedo C.M."/>
            <person name="Gomes R."/>
            <person name="Vicente V.A."/>
        </authorList>
    </citation>
    <scope>NUCLEOTIDE SEQUENCE [LARGE SCALE GENOMIC DNA]</scope>
    <source>
        <strain evidence="3 4">CBS 269.37</strain>
    </source>
</reference>
<dbReference type="GO" id="GO:0003700">
    <property type="term" value="F:DNA-binding transcription factor activity"/>
    <property type="evidence" value="ECO:0007669"/>
    <property type="project" value="InterPro"/>
</dbReference>
<dbReference type="InterPro" id="IPR007219">
    <property type="entry name" value="XnlR_reg_dom"/>
</dbReference>
<gene>
    <name evidence="3" type="ORF">AYO21_02860</name>
</gene>
<evidence type="ECO:0000313" key="3">
    <source>
        <dbReference type="EMBL" id="OAG42909.1"/>
    </source>
</evidence>
<dbReference type="PANTHER" id="PTHR46910">
    <property type="entry name" value="TRANSCRIPTION FACTOR PDR1"/>
    <property type="match status" value="1"/>
</dbReference>
<proteinExistence type="predicted"/>
<dbReference type="GO" id="GO:0003677">
    <property type="term" value="F:DNA binding"/>
    <property type="evidence" value="ECO:0007669"/>
    <property type="project" value="InterPro"/>
</dbReference>
<name>A0A177FIF1_9EURO</name>
<dbReference type="RefSeq" id="XP_022514861.1">
    <property type="nucleotide sequence ID" value="XM_022652836.1"/>
</dbReference>
<dbReference type="OrthoDB" id="39175at2759"/>
<evidence type="ECO:0000256" key="1">
    <source>
        <dbReference type="ARBA" id="ARBA00023242"/>
    </source>
</evidence>
<accession>A0A177FIF1</accession>
<evidence type="ECO:0000259" key="2">
    <source>
        <dbReference type="SMART" id="SM00906"/>
    </source>
</evidence>
<evidence type="ECO:0000313" key="4">
    <source>
        <dbReference type="Proteomes" id="UP000077002"/>
    </source>
</evidence>
<dbReference type="Proteomes" id="UP000077002">
    <property type="component" value="Unassembled WGS sequence"/>
</dbReference>
<dbReference type="InterPro" id="IPR050987">
    <property type="entry name" value="AtrR-like"/>
</dbReference>
<dbReference type="GO" id="GO:0008270">
    <property type="term" value="F:zinc ion binding"/>
    <property type="evidence" value="ECO:0007669"/>
    <property type="project" value="InterPro"/>
</dbReference>
<sequence>MAAQKLVRDLCRMLKLDPCDIQKAALAPEPDPDTAWTIVAAYFDDTVEGLHALVHRPEFEAHLKAHFSQLPLPPAEKEDPAWYALRNVIYAFGWRHLSQHTTSGSFCYTDGDGWKYFLNALSVHSQLLYCRTGLMAVQALIAMSMYVDGIGNPSLEYMLCVSSMKLAESKGLHREPAIAWNLDQSAIRTRAHLWWSIYVYERHTAFMSGRPLSIDDDDITCQLPTDQPGGNHADLDYFIGSITLAQISGRIWRMTKRLRRSTPTFQEIVDSISELDSALGDWYSSLPSSVKIDPASHSLPADIHPYKALFLYCGYQARLILLHSMLVRPWNEVPALLGEYDKDRFRKHVWNSTEIVAEAARSIIRCLQHVNVTRSSPKALVYEWPLVALSTLFIYVLQFPKLPTVAADIQYMDTVTGHLDYVGFASADLDFPFAREVTTLARLAVSRAARGDGFVTKDSLSQSHVAGQLDGPATQADESVRFDNAAPSDNHELFHTMDPDHEVWGALLQWPDGDDTSFGDVLGNPAIDIMSNSFM</sequence>